<evidence type="ECO:0000256" key="4">
    <source>
        <dbReference type="ARBA" id="ARBA00022801"/>
    </source>
</evidence>
<protein>
    <recommendedName>
        <fullName evidence="9">Phosphodiesterase</fullName>
        <ecNumber evidence="9">3.1.4.-</ecNumber>
    </recommendedName>
</protein>
<dbReference type="PANTHER" id="PTHR11347">
    <property type="entry name" value="CYCLIC NUCLEOTIDE PHOSPHODIESTERASE"/>
    <property type="match status" value="1"/>
</dbReference>
<dbReference type="InterPro" id="IPR003607">
    <property type="entry name" value="HD/PDEase_dom"/>
</dbReference>
<sequence>MLPFTTCFLGGSGERKFIVLTDMAVTVSTDNQSKASFTFTERPAWNKEQLKGRQVTSPSTSKPLHMPDLAEESKSQSLEKQVRPCWSHSGRFLTLHKRRKKRPPTRAMTSDQALLDDLYHGPTHVLLARISEWPFNAFALDRATGGRPLPTLCFHLFHHYGLMAHFQLDPVKVWKFFSLVEEGYHSNNPYHNAIHAADVTQAMHCFLQEEKMRRHLTPLEIAASLIAAMAHDLDHPGVNQPFLVATSNHLASLYKNASVLENHHWRSAMACLMESGMMDGLERSSANELQRQIQSLILATDIARQQEFLGAFQRFLNDGSLDMRTGDHRHFMLQIALKCADICNPCRPWEVSRAWSLQVSEEFYRQGDLERRLGLPVTPLNDRLTSSVSKIQTGFFRFIAAPLFEEWHRFQATPLSWNMLNYLRSNKLKWDSILNGEETGDASLAEHQLRDPAWSELGVLEMGIEKIHLRRASLPAGRSGLWTSNTANSSRVSDVERSMEEDGCNVVTESSDVESHPLRSLLPVENHDDSSLPDSVPSDTQTADISGLPLGLPARLPHRRESLPFNFPDRTRIEYIQRQGRRESLPTDCSGILNACDVLPELNITSMTPLPLKKEKRVSQPHCVQPATSIPSTSSDQTFGCADEKENIVSTAYLKTETSRLTLRRGSAPTALHPLNWLDSPRSKRNSSMTHFGRQGSLRLTNLDQSEPGLRRRGSLPYELGRKLSGHDCVVGRLIPETSDCAKIDVGVRRGSAPSDLLRNTGASIASCWIQLRDRVKMKGKEIALSTGTGLMNDGGCGFAVRECRRRSLRRRRSGGPELFASVVRRGNNFPSTQLPPLPQSATCTHAKLKRTSSLSPPESINPIVGSGDCHRDWLLLGRRGSGALELLAGLWRQNRDRSERSSFESDDSLLRPHRQRLSMDSSSSSDGIPCSALEEYCHLVGHGRTQRRGSCPTDHSVLSGDCWLPSIVLLVLCASSLDTFRS</sequence>
<dbReference type="GO" id="GO:0007165">
    <property type="term" value="P:signal transduction"/>
    <property type="evidence" value="ECO:0007669"/>
    <property type="project" value="InterPro"/>
</dbReference>
<gene>
    <name evidence="12" type="ORF">APZ42_010921</name>
</gene>
<evidence type="ECO:0000256" key="8">
    <source>
        <dbReference type="PIRSR" id="PIRSR623088-3"/>
    </source>
</evidence>
<feature type="binding site" evidence="8">
    <location>
        <position position="195"/>
    </location>
    <ligand>
        <name>Zn(2+)</name>
        <dbReference type="ChEBI" id="CHEBI:29105"/>
        <label>1</label>
    </ligand>
</feature>
<dbReference type="InterPro" id="IPR002073">
    <property type="entry name" value="PDEase_catalytic_dom"/>
</dbReference>
<dbReference type="FunFam" id="1.10.1300.10:FF:000004">
    <property type="entry name" value="Phosphodiesterase"/>
    <property type="match status" value="1"/>
</dbReference>
<comment type="caution">
    <text evidence="12">The sequence shown here is derived from an EMBL/GenBank/DDBJ whole genome shotgun (WGS) entry which is preliminary data.</text>
</comment>
<feature type="region of interest" description="Disordered" evidence="10">
    <location>
        <begin position="48"/>
        <end position="77"/>
    </location>
</feature>
<dbReference type="Proteomes" id="UP000076858">
    <property type="component" value="Unassembled WGS sequence"/>
</dbReference>
<evidence type="ECO:0000256" key="9">
    <source>
        <dbReference type="RuleBase" id="RU363067"/>
    </source>
</evidence>
<feature type="binding site" evidence="7">
    <location>
        <begin position="191"/>
        <end position="195"/>
    </location>
    <ligand>
        <name>AMP</name>
        <dbReference type="ChEBI" id="CHEBI:456215"/>
    </ligand>
</feature>
<evidence type="ECO:0000313" key="12">
    <source>
        <dbReference type="EMBL" id="KZS22039.1"/>
    </source>
</evidence>
<dbReference type="SMART" id="SM00471">
    <property type="entry name" value="HDc"/>
    <property type="match status" value="1"/>
</dbReference>
<dbReference type="PRINTS" id="PR00387">
    <property type="entry name" value="PDIESTERASE1"/>
</dbReference>
<accession>A0A162D0J4</accession>
<dbReference type="Gene3D" id="1.10.1300.10">
    <property type="entry name" value="3'5'-cyclic nucleotide phosphodiesterase, catalytic domain"/>
    <property type="match status" value="1"/>
</dbReference>
<evidence type="ECO:0000256" key="5">
    <source>
        <dbReference type="ARBA" id="ARBA00061458"/>
    </source>
</evidence>
<feature type="binding site" evidence="8">
    <location>
        <position position="232"/>
    </location>
    <ligand>
        <name>Zn(2+)</name>
        <dbReference type="ChEBI" id="CHEBI:29105"/>
        <label>1</label>
    </ligand>
</feature>
<comment type="similarity">
    <text evidence="5">Belongs to the cyclic nucleotide phosphodiesterase family. PDE7 subfamily.</text>
</comment>
<comment type="cofactor">
    <cofactor evidence="9">
        <name>a divalent metal cation</name>
        <dbReference type="ChEBI" id="CHEBI:60240"/>
    </cofactor>
    <text evidence="9">Binds 2 divalent metal cations per subunit. Site 1 may preferentially bind zinc ions, while site 2 has a preference for magnesium and/or manganese ions.</text>
</comment>
<evidence type="ECO:0000259" key="11">
    <source>
        <dbReference type="PROSITE" id="PS51845"/>
    </source>
</evidence>
<organism evidence="12 13">
    <name type="scientific">Daphnia magna</name>
    <dbReference type="NCBI Taxonomy" id="35525"/>
    <lineage>
        <taxon>Eukaryota</taxon>
        <taxon>Metazoa</taxon>
        <taxon>Ecdysozoa</taxon>
        <taxon>Arthropoda</taxon>
        <taxon>Crustacea</taxon>
        <taxon>Branchiopoda</taxon>
        <taxon>Diplostraca</taxon>
        <taxon>Cladocera</taxon>
        <taxon>Anomopoda</taxon>
        <taxon>Daphniidae</taxon>
        <taxon>Daphnia</taxon>
    </lineage>
</organism>
<dbReference type="InterPro" id="IPR036971">
    <property type="entry name" value="PDEase_catalytic_dom_sf"/>
</dbReference>
<dbReference type="EC" id="3.1.4.-" evidence="9"/>
<feature type="binding site" evidence="8">
    <location>
        <position position="232"/>
    </location>
    <ligand>
        <name>Zn(2+)</name>
        <dbReference type="ChEBI" id="CHEBI:29105"/>
        <label>2</label>
    </ligand>
</feature>
<dbReference type="GO" id="GO:0046872">
    <property type="term" value="F:metal ion binding"/>
    <property type="evidence" value="ECO:0007669"/>
    <property type="project" value="UniProtKB-KW"/>
</dbReference>
<proteinExistence type="inferred from homology"/>
<feature type="binding site" evidence="7">
    <location>
        <position position="392"/>
    </location>
    <ligand>
        <name>AMP</name>
        <dbReference type="ChEBI" id="CHEBI:456215"/>
    </ligand>
</feature>
<keyword evidence="13" id="KW-1185">Reference proteome</keyword>
<dbReference type="OrthoDB" id="189220at2759"/>
<evidence type="ECO:0000256" key="10">
    <source>
        <dbReference type="SAM" id="MobiDB-lite"/>
    </source>
</evidence>
<name>A0A162D0J4_9CRUS</name>
<dbReference type="STRING" id="35525.A0A162D0J4"/>
<keyword evidence="4 9" id="KW-0378">Hydrolase</keyword>
<feature type="region of interest" description="Disordered" evidence="10">
    <location>
        <begin position="483"/>
        <end position="553"/>
    </location>
</feature>
<dbReference type="InterPro" id="IPR023174">
    <property type="entry name" value="PDEase_CS"/>
</dbReference>
<feature type="compositionally biased region" description="Polar residues" evidence="10">
    <location>
        <begin position="483"/>
        <end position="492"/>
    </location>
</feature>
<feature type="active site" description="Proton donor" evidence="6">
    <location>
        <position position="191"/>
    </location>
</feature>
<feature type="binding site" evidence="8">
    <location>
        <position position="231"/>
    </location>
    <ligand>
        <name>Zn(2+)</name>
        <dbReference type="ChEBI" id="CHEBI:29105"/>
        <label>1</label>
    </ligand>
</feature>
<dbReference type="PROSITE" id="PS51845">
    <property type="entry name" value="PDEASE_I_2"/>
    <property type="match status" value="1"/>
</dbReference>
<evidence type="ECO:0000256" key="7">
    <source>
        <dbReference type="PIRSR" id="PIRSR623088-2"/>
    </source>
</evidence>
<evidence type="ECO:0000313" key="13">
    <source>
        <dbReference type="Proteomes" id="UP000076858"/>
    </source>
</evidence>
<dbReference type="SUPFAM" id="SSF109604">
    <property type="entry name" value="HD-domain/PDEase-like"/>
    <property type="match status" value="1"/>
</dbReference>
<keyword evidence="3 8" id="KW-0479">Metal-binding</keyword>
<dbReference type="PROSITE" id="PS00126">
    <property type="entry name" value="PDEASE_I_1"/>
    <property type="match status" value="1"/>
</dbReference>
<dbReference type="EMBL" id="LRGB01000005">
    <property type="protein sequence ID" value="KZS22039.1"/>
    <property type="molecule type" value="Genomic_DNA"/>
</dbReference>
<dbReference type="GO" id="GO:0004115">
    <property type="term" value="F:3',5'-cyclic-AMP phosphodiesterase activity"/>
    <property type="evidence" value="ECO:0007669"/>
    <property type="project" value="UniProtKB-EC"/>
</dbReference>
<evidence type="ECO:0000256" key="3">
    <source>
        <dbReference type="ARBA" id="ARBA00022723"/>
    </source>
</evidence>
<dbReference type="AlphaFoldDB" id="A0A162D0J4"/>
<feature type="binding site" evidence="7">
    <location>
        <position position="341"/>
    </location>
    <ligand>
        <name>AMP</name>
        <dbReference type="ChEBI" id="CHEBI:456215"/>
    </ligand>
</feature>
<dbReference type="CDD" id="cd00077">
    <property type="entry name" value="HDc"/>
    <property type="match status" value="1"/>
</dbReference>
<feature type="binding site" evidence="7">
    <location>
        <position position="232"/>
    </location>
    <ligand>
        <name>AMP</name>
        <dbReference type="ChEBI" id="CHEBI:456215"/>
    </ligand>
</feature>
<evidence type="ECO:0000256" key="6">
    <source>
        <dbReference type="PIRSR" id="PIRSR623088-1"/>
    </source>
</evidence>
<reference evidence="12 13" key="1">
    <citation type="submission" date="2016-03" db="EMBL/GenBank/DDBJ databases">
        <title>EvidentialGene: Evidence-directed Construction of Genes on Genomes.</title>
        <authorList>
            <person name="Gilbert D.G."/>
            <person name="Choi J.-H."/>
            <person name="Mockaitis K."/>
            <person name="Colbourne J."/>
            <person name="Pfrender M."/>
        </authorList>
    </citation>
    <scope>NUCLEOTIDE SEQUENCE [LARGE SCALE GENOMIC DNA]</scope>
    <source>
        <strain evidence="12 13">Xinb3</strain>
        <tissue evidence="12">Complete organism</tissue>
    </source>
</reference>
<dbReference type="Pfam" id="PF00233">
    <property type="entry name" value="PDEase_I"/>
    <property type="match status" value="1"/>
</dbReference>
<evidence type="ECO:0000256" key="1">
    <source>
        <dbReference type="ARBA" id="ARBA00000621"/>
    </source>
</evidence>
<feature type="binding site" evidence="8">
    <location>
        <position position="341"/>
    </location>
    <ligand>
        <name>Zn(2+)</name>
        <dbReference type="ChEBI" id="CHEBI:29105"/>
        <label>1</label>
    </ligand>
</feature>
<feature type="domain" description="PDEase" evidence="11">
    <location>
        <begin position="107"/>
        <end position="437"/>
    </location>
</feature>
<comment type="pathway">
    <text evidence="2">Purine metabolism; 3',5'-cyclic AMP degradation; AMP from 3',5'-cyclic AMP: step 1/1.</text>
</comment>
<evidence type="ECO:0000256" key="2">
    <source>
        <dbReference type="ARBA" id="ARBA00004703"/>
    </source>
</evidence>
<comment type="catalytic activity">
    <reaction evidence="1">
        <text>3',5'-cyclic AMP + H2O = AMP + H(+)</text>
        <dbReference type="Rhea" id="RHEA:25277"/>
        <dbReference type="ChEBI" id="CHEBI:15377"/>
        <dbReference type="ChEBI" id="CHEBI:15378"/>
        <dbReference type="ChEBI" id="CHEBI:58165"/>
        <dbReference type="ChEBI" id="CHEBI:456215"/>
        <dbReference type="EC" id="3.1.4.53"/>
    </reaction>
</comment>
<dbReference type="InterPro" id="IPR023088">
    <property type="entry name" value="PDEase"/>
</dbReference>